<evidence type="ECO:0000259" key="5">
    <source>
        <dbReference type="PROSITE" id="PS50893"/>
    </source>
</evidence>
<dbReference type="PROSITE" id="PS00211">
    <property type="entry name" value="ABC_TRANSPORTER_1"/>
    <property type="match status" value="1"/>
</dbReference>
<dbReference type="InterPro" id="IPR003439">
    <property type="entry name" value="ABC_transporter-like_ATP-bd"/>
</dbReference>
<dbReference type="AlphaFoldDB" id="A0A023D5D8"/>
<gene>
    <name evidence="6" type="ORF">Amme_057_031</name>
</gene>
<dbReference type="Proteomes" id="UP000019760">
    <property type="component" value="Unassembled WGS sequence"/>
</dbReference>
<dbReference type="InterPro" id="IPR003593">
    <property type="entry name" value="AAA+_ATPase"/>
</dbReference>
<feature type="domain" description="ABC transporter" evidence="5">
    <location>
        <begin position="9"/>
        <end position="240"/>
    </location>
</feature>
<evidence type="ECO:0000256" key="4">
    <source>
        <dbReference type="ARBA" id="ARBA00022840"/>
    </source>
</evidence>
<dbReference type="PANTHER" id="PTHR43776:SF7">
    <property type="entry name" value="D,D-DIPEPTIDE TRANSPORT ATP-BINDING PROTEIN DDPF-RELATED"/>
    <property type="match status" value="1"/>
</dbReference>
<name>A0A023D5D8_ACIMT</name>
<dbReference type="RefSeq" id="WP_052511922.1">
    <property type="nucleotide sequence ID" value="NZ_BAND01000057.1"/>
</dbReference>
<sequence>MTDATPTLLTVEDLHVAYPAGPFWARRARPVVRGVSFDVREGEIVGLIGESGSGKSTIARAVAGLAPVTAGRIALTGRVQMIFQDPLSSLDPMMRVGAQIEEVLAIHRLAPRGGRRARAVELLERVGLSADLHGRLPAALSGGQRARVGIARALAAEPRLLIADEATAALDVSVQALVLNLLMDLRDDLGLAILFITHDLAVVRILCDRALVLHHGAVVEAGETAALFAAPSHDYTRALLAAHHPARRLHDRT</sequence>
<evidence type="ECO:0000313" key="6">
    <source>
        <dbReference type="EMBL" id="GAJ29274.1"/>
    </source>
</evidence>
<accession>A0A023D5D8</accession>
<keyword evidence="7" id="KW-1185">Reference proteome</keyword>
<comment type="similarity">
    <text evidence="1">Belongs to the ABC transporter superfamily.</text>
</comment>
<reference evidence="6 7" key="2">
    <citation type="journal article" date="2014" name="FEMS Microbiol. Lett.">
        <title>Draft genomic DNA sequence of the facultatively methylotrophic bacterium Acidomonas methanolica type strain MB58.</title>
        <authorList>
            <person name="Higashiura N."/>
            <person name="Hadano H."/>
            <person name="Hirakawa H."/>
            <person name="Matsutani M."/>
            <person name="Takabe S."/>
            <person name="Matsushita K."/>
            <person name="Azuma Y."/>
        </authorList>
    </citation>
    <scope>NUCLEOTIDE SEQUENCE [LARGE SCALE GENOMIC DNA]</scope>
    <source>
        <strain evidence="6 7">MB58</strain>
    </source>
</reference>
<keyword evidence="4" id="KW-0067">ATP-binding</keyword>
<dbReference type="GO" id="GO:0005524">
    <property type="term" value="F:ATP binding"/>
    <property type="evidence" value="ECO:0007669"/>
    <property type="project" value="UniProtKB-KW"/>
</dbReference>
<dbReference type="GO" id="GO:0016887">
    <property type="term" value="F:ATP hydrolysis activity"/>
    <property type="evidence" value="ECO:0007669"/>
    <property type="project" value="InterPro"/>
</dbReference>
<organism evidence="6 7">
    <name type="scientific">Acidomonas methanolica NBRC 104435</name>
    <dbReference type="NCBI Taxonomy" id="1231351"/>
    <lineage>
        <taxon>Bacteria</taxon>
        <taxon>Pseudomonadati</taxon>
        <taxon>Pseudomonadota</taxon>
        <taxon>Alphaproteobacteria</taxon>
        <taxon>Acetobacterales</taxon>
        <taxon>Acetobacteraceae</taxon>
        <taxon>Acidomonas</taxon>
    </lineage>
</organism>
<dbReference type="Pfam" id="PF00005">
    <property type="entry name" value="ABC_tran"/>
    <property type="match status" value="1"/>
</dbReference>
<dbReference type="InterPro" id="IPR017871">
    <property type="entry name" value="ABC_transporter-like_CS"/>
</dbReference>
<dbReference type="CDD" id="cd03257">
    <property type="entry name" value="ABC_NikE_OppD_transporters"/>
    <property type="match status" value="1"/>
</dbReference>
<reference evidence="7" key="1">
    <citation type="journal article" date="2014" name="FEMS Microbiol. Lett.">
        <title>Draft Genomic DNA Sequence of the Facultatively Methylotrophic Bacterium Acidomonas methanolica type strain MB58.</title>
        <authorList>
            <person name="Higashiura N."/>
            <person name="Hadano H."/>
            <person name="Hirakawa H."/>
            <person name="Matsutani M."/>
            <person name="Takabe S."/>
            <person name="Matsushita K."/>
            <person name="Azuma Y."/>
        </authorList>
    </citation>
    <scope>NUCLEOTIDE SEQUENCE [LARGE SCALE GENOMIC DNA]</scope>
    <source>
        <strain evidence="7">MB58</strain>
    </source>
</reference>
<evidence type="ECO:0000256" key="2">
    <source>
        <dbReference type="ARBA" id="ARBA00022448"/>
    </source>
</evidence>
<dbReference type="EMBL" id="BAND01000057">
    <property type="protein sequence ID" value="GAJ29274.1"/>
    <property type="molecule type" value="Genomic_DNA"/>
</dbReference>
<evidence type="ECO:0000256" key="3">
    <source>
        <dbReference type="ARBA" id="ARBA00022741"/>
    </source>
</evidence>
<keyword evidence="2" id="KW-0813">Transport</keyword>
<dbReference type="PANTHER" id="PTHR43776">
    <property type="entry name" value="TRANSPORT ATP-BINDING PROTEIN"/>
    <property type="match status" value="1"/>
</dbReference>
<evidence type="ECO:0000313" key="7">
    <source>
        <dbReference type="Proteomes" id="UP000019760"/>
    </source>
</evidence>
<protein>
    <submittedName>
        <fullName evidence="6">ABC transporter</fullName>
    </submittedName>
</protein>
<keyword evidence="3" id="KW-0547">Nucleotide-binding</keyword>
<comment type="caution">
    <text evidence="6">The sequence shown here is derived from an EMBL/GenBank/DDBJ whole genome shotgun (WGS) entry which is preliminary data.</text>
</comment>
<proteinExistence type="inferred from homology"/>
<dbReference type="SMART" id="SM00382">
    <property type="entry name" value="AAA"/>
    <property type="match status" value="1"/>
</dbReference>
<dbReference type="GO" id="GO:0055085">
    <property type="term" value="P:transmembrane transport"/>
    <property type="evidence" value="ECO:0007669"/>
    <property type="project" value="UniProtKB-ARBA"/>
</dbReference>
<dbReference type="PROSITE" id="PS50893">
    <property type="entry name" value="ABC_TRANSPORTER_2"/>
    <property type="match status" value="1"/>
</dbReference>
<dbReference type="Gene3D" id="3.40.50.300">
    <property type="entry name" value="P-loop containing nucleotide triphosphate hydrolases"/>
    <property type="match status" value="1"/>
</dbReference>
<evidence type="ECO:0000256" key="1">
    <source>
        <dbReference type="ARBA" id="ARBA00005417"/>
    </source>
</evidence>
<dbReference type="InterPro" id="IPR050319">
    <property type="entry name" value="ABC_transp_ATP-bind"/>
</dbReference>
<dbReference type="SUPFAM" id="SSF52540">
    <property type="entry name" value="P-loop containing nucleoside triphosphate hydrolases"/>
    <property type="match status" value="1"/>
</dbReference>
<dbReference type="InterPro" id="IPR027417">
    <property type="entry name" value="P-loop_NTPase"/>
</dbReference>
<dbReference type="OrthoDB" id="9767950at2"/>